<organism evidence="3">
    <name type="scientific">Triticum urartu</name>
    <name type="common">Red wild einkorn</name>
    <name type="synonym">Crithodium urartu</name>
    <dbReference type="NCBI Taxonomy" id="4572"/>
    <lineage>
        <taxon>Eukaryota</taxon>
        <taxon>Viridiplantae</taxon>
        <taxon>Streptophyta</taxon>
        <taxon>Embryophyta</taxon>
        <taxon>Tracheophyta</taxon>
        <taxon>Spermatophyta</taxon>
        <taxon>Magnoliopsida</taxon>
        <taxon>Liliopsida</taxon>
        <taxon>Poales</taxon>
        <taxon>Poaceae</taxon>
        <taxon>BOP clade</taxon>
        <taxon>Pooideae</taxon>
        <taxon>Triticodae</taxon>
        <taxon>Triticeae</taxon>
        <taxon>Triticinae</taxon>
        <taxon>Triticum</taxon>
    </lineage>
</organism>
<dbReference type="OMA" id="VRFQTMF"/>
<dbReference type="AlphaFoldDB" id="M7YFW8"/>
<dbReference type="PANTHER" id="PTHR32494:SF19">
    <property type="entry name" value="ALLANTOATE DEIMINASE-RELATED"/>
    <property type="match status" value="1"/>
</dbReference>
<accession>M7YFW8</accession>
<evidence type="ECO:0000313" key="3">
    <source>
        <dbReference type="EMBL" id="EMS45636.1"/>
    </source>
</evidence>
<protein>
    <submittedName>
        <fullName evidence="3">Uncharacterized protein</fullName>
    </submittedName>
</protein>
<evidence type="ECO:0000256" key="1">
    <source>
        <dbReference type="ARBA" id="ARBA00022723"/>
    </source>
</evidence>
<dbReference type="Gene3D" id="3.40.630.10">
    <property type="entry name" value="Zn peptidases"/>
    <property type="match status" value="1"/>
</dbReference>
<reference evidence="3" key="1">
    <citation type="journal article" date="2013" name="Nature">
        <title>Draft genome of the wheat A-genome progenitor Triticum urartu.</title>
        <authorList>
            <person name="Ling H.Q."/>
            <person name="Zhao S."/>
            <person name="Liu D."/>
            <person name="Wang J."/>
            <person name="Sun H."/>
            <person name="Zhang C."/>
            <person name="Fan H."/>
            <person name="Li D."/>
            <person name="Dong L."/>
            <person name="Tao Y."/>
            <person name="Gao C."/>
            <person name="Wu H."/>
            <person name="Li Y."/>
            <person name="Cui Y."/>
            <person name="Guo X."/>
            <person name="Zheng S."/>
            <person name="Wang B."/>
            <person name="Yu K."/>
            <person name="Liang Q."/>
            <person name="Yang W."/>
            <person name="Lou X."/>
            <person name="Chen J."/>
            <person name="Feng M."/>
            <person name="Jian J."/>
            <person name="Zhang X."/>
            <person name="Luo G."/>
            <person name="Jiang Y."/>
            <person name="Liu J."/>
            <person name="Wang Z."/>
            <person name="Sha Y."/>
            <person name="Zhang B."/>
            <person name="Wu H."/>
            <person name="Tang D."/>
            <person name="Shen Q."/>
            <person name="Xue P."/>
            <person name="Zou S."/>
            <person name="Wang X."/>
            <person name="Liu X."/>
            <person name="Wang F."/>
            <person name="Yang Y."/>
            <person name="An X."/>
            <person name="Dong Z."/>
            <person name="Zhang K."/>
            <person name="Zhang X."/>
            <person name="Luo M.C."/>
            <person name="Dvorak J."/>
            <person name="Tong Y."/>
            <person name="Wang J."/>
            <person name="Yang H."/>
            <person name="Li Z."/>
            <person name="Wang D."/>
            <person name="Zhang A."/>
            <person name="Wang J."/>
        </authorList>
    </citation>
    <scope>NUCLEOTIDE SEQUENCE</scope>
</reference>
<proteinExistence type="predicted"/>
<dbReference type="EMBL" id="KD283884">
    <property type="protein sequence ID" value="EMS45636.1"/>
    <property type="molecule type" value="Genomic_DNA"/>
</dbReference>
<dbReference type="STRING" id="4572.M7YFW8"/>
<sequence>MDTTKVIAFSDEEGVRFQTMFLGSAAVAGILLESILQLSDKSLYVAFNFFSGTNVQEALRLNSFEASVDALGQVKYSLESYSELEVQKKSSMKVKIKKERYEV</sequence>
<evidence type="ECO:0000256" key="2">
    <source>
        <dbReference type="ARBA" id="ARBA00022801"/>
    </source>
</evidence>
<dbReference type="GO" id="GO:0046872">
    <property type="term" value="F:metal ion binding"/>
    <property type="evidence" value="ECO:0007669"/>
    <property type="project" value="UniProtKB-KW"/>
</dbReference>
<dbReference type="InterPro" id="IPR010158">
    <property type="entry name" value="Amidase_Cbmase"/>
</dbReference>
<name>M7YFW8_TRIUA</name>
<dbReference type="GO" id="GO:0016813">
    <property type="term" value="F:hydrolase activity, acting on carbon-nitrogen (but not peptide) bonds, in linear amidines"/>
    <property type="evidence" value="ECO:0007669"/>
    <property type="project" value="InterPro"/>
</dbReference>
<dbReference type="PANTHER" id="PTHR32494">
    <property type="entry name" value="ALLANTOATE DEIMINASE-RELATED"/>
    <property type="match status" value="1"/>
</dbReference>
<keyword evidence="1" id="KW-0479">Metal-binding</keyword>
<gene>
    <name evidence="3" type="ORF">TRIUR3_32460</name>
</gene>
<keyword evidence="2" id="KW-0378">Hydrolase</keyword>